<name>A0A1B0CC31_LUTLO</name>
<protein>
    <submittedName>
        <fullName evidence="9">Putative creb/atf family transcription factor</fullName>
    </submittedName>
</protein>
<reference evidence="9" key="2">
    <citation type="journal article" date="2020" name="BMC">
        <title>Leishmania infection induces a limited differential gene expression in the sand fly midgut.</title>
        <authorList>
            <person name="Coutinho-Abreu I.V."/>
            <person name="Serafim T.D."/>
            <person name="Meneses C."/>
            <person name="Kamhawi S."/>
            <person name="Oliveira F."/>
            <person name="Valenzuela J.G."/>
        </authorList>
    </citation>
    <scope>NUCLEOTIDE SEQUENCE</scope>
    <source>
        <strain evidence="9">Jacobina</strain>
        <tissue evidence="9">Midgut</tissue>
    </source>
</reference>
<feature type="compositionally biased region" description="Polar residues" evidence="7">
    <location>
        <begin position="135"/>
        <end position="145"/>
    </location>
</feature>
<evidence type="ECO:0000256" key="7">
    <source>
        <dbReference type="SAM" id="MobiDB-lite"/>
    </source>
</evidence>
<keyword evidence="4" id="KW-0804">Transcription</keyword>
<evidence type="ECO:0000256" key="5">
    <source>
        <dbReference type="ARBA" id="ARBA00023242"/>
    </source>
</evidence>
<dbReference type="GO" id="GO:0005634">
    <property type="term" value="C:nucleus"/>
    <property type="evidence" value="ECO:0007669"/>
    <property type="project" value="UniProtKB-ARBA"/>
</dbReference>
<dbReference type="GO" id="GO:0005789">
    <property type="term" value="C:endoplasmic reticulum membrane"/>
    <property type="evidence" value="ECO:0007669"/>
    <property type="project" value="UniProtKB-SubCell"/>
</dbReference>
<sequence>MDFNLLTHDIKQELLNSDPPDFMGGGEWPSSPDDFLESLFSMDDNLIPNLDDDEQIKQITSSLMEGDDRVSSYSDEPDFPGFDLKHDDENGLLSLSSAASDSGLSSDHLDLEMSPEYEPLSPVVSSPGPSISERGGQNSPMQQSLRVVRKDTAQSIKRCRSTENKIPQNVVEEKKKKLDAVPKEMKLYKMTPINGNNWNILGNQGTNGTPRKKVTIQLQKSQIIKSPVIINKDDIVNAGKLKKLVTIQRNAGNGKSILLPVSLQNVKDVKTIKIINPNGNKTNHPLIIKQAAANLLQQSKQGFVPNNVMVSKEQLLEDSMSDHTSDGESVTWDEILYKPLISSNTVVKEEVDTMEDEDQETFRESTVAGNKLILTFEEKRLLAKEGITLPINYPLTKHEERELKRIRRKIRNKISAQDSRKRKKEYVDGLEERVKQCTEENHTLMKRIKLLQSQNANLTSQMKKLQALLSKGTNTAQPATCLMVLLLSMALIAAPNLKLGKSIKETELAEAIQDNVIEQNRNRNLLFDSKDQFTGDALVDEDMNFDDLMTSNGANVPPFVFDDDAMSPASKKARFFAELDLDDSTWQPPGGQKCTDSGQKGPIEDLLNTNHAPSPLSMMSGFEKMSPDLDIAAVQDKIVFSDFSKVNKSQLANQLGQKMMEQEV</sequence>
<feature type="coiled-coil region" evidence="6">
    <location>
        <begin position="420"/>
        <end position="468"/>
    </location>
</feature>
<keyword evidence="2" id="KW-0805">Transcription regulation</keyword>
<organism evidence="10 11">
    <name type="scientific">Lutzomyia longipalpis</name>
    <name type="common">Sand fly</name>
    <dbReference type="NCBI Taxonomy" id="7200"/>
    <lineage>
        <taxon>Eukaryota</taxon>
        <taxon>Metazoa</taxon>
        <taxon>Ecdysozoa</taxon>
        <taxon>Arthropoda</taxon>
        <taxon>Hexapoda</taxon>
        <taxon>Insecta</taxon>
        <taxon>Pterygota</taxon>
        <taxon>Neoptera</taxon>
        <taxon>Endopterygota</taxon>
        <taxon>Diptera</taxon>
        <taxon>Nematocera</taxon>
        <taxon>Psychodoidea</taxon>
        <taxon>Psychodidae</taxon>
        <taxon>Lutzomyia</taxon>
        <taxon>Lutzomyia</taxon>
    </lineage>
</organism>
<evidence type="ECO:0000313" key="11">
    <source>
        <dbReference type="Proteomes" id="UP000092461"/>
    </source>
</evidence>
<feature type="region of interest" description="Disordered" evidence="7">
    <location>
        <begin position="64"/>
        <end position="86"/>
    </location>
</feature>
<keyword evidence="11" id="KW-1185">Reference proteome</keyword>
<dbReference type="Pfam" id="PF00170">
    <property type="entry name" value="bZIP_1"/>
    <property type="match status" value="1"/>
</dbReference>
<dbReference type="PANTHER" id="PTHR45996:SF3">
    <property type="entry name" value="CREB-H TRANSCRIPTION FACTOR HOMOLOG LET-607"/>
    <property type="match status" value="1"/>
</dbReference>
<evidence type="ECO:0000259" key="8">
    <source>
        <dbReference type="PROSITE" id="PS50217"/>
    </source>
</evidence>
<dbReference type="EMBL" id="AJWK01006100">
    <property type="status" value="NOT_ANNOTATED_CDS"/>
    <property type="molecule type" value="Genomic_DNA"/>
</dbReference>
<dbReference type="EMBL" id="AJWK01006098">
    <property type="status" value="NOT_ANNOTATED_CDS"/>
    <property type="molecule type" value="Genomic_DNA"/>
</dbReference>
<dbReference type="InterPro" id="IPR004827">
    <property type="entry name" value="bZIP"/>
</dbReference>
<dbReference type="EMBL" id="GITU01002144">
    <property type="protein sequence ID" value="MBC1170847.1"/>
    <property type="molecule type" value="Transcribed_RNA"/>
</dbReference>
<dbReference type="SMART" id="SM00338">
    <property type="entry name" value="BRLZ"/>
    <property type="match status" value="1"/>
</dbReference>
<dbReference type="GO" id="GO:0000978">
    <property type="term" value="F:RNA polymerase II cis-regulatory region sequence-specific DNA binding"/>
    <property type="evidence" value="ECO:0007669"/>
    <property type="project" value="TreeGrafter"/>
</dbReference>
<keyword evidence="6" id="KW-0175">Coiled coil</keyword>
<evidence type="ECO:0000256" key="6">
    <source>
        <dbReference type="SAM" id="Coils"/>
    </source>
</evidence>
<dbReference type="SUPFAM" id="SSF57959">
    <property type="entry name" value="Leucine zipper domain"/>
    <property type="match status" value="1"/>
</dbReference>
<accession>A0A1B0CC31</accession>
<dbReference type="VEuPathDB" id="VectorBase:LLOJ001811"/>
<dbReference type="VEuPathDB" id="VectorBase:LLONM1_009794"/>
<feature type="compositionally biased region" description="Low complexity" evidence="7">
    <location>
        <begin position="119"/>
        <end position="132"/>
    </location>
</feature>
<keyword evidence="3" id="KW-0238">DNA-binding</keyword>
<evidence type="ECO:0000256" key="3">
    <source>
        <dbReference type="ARBA" id="ARBA00023125"/>
    </source>
</evidence>
<feature type="region of interest" description="Disordered" evidence="7">
    <location>
        <begin position="118"/>
        <end position="154"/>
    </location>
</feature>
<evidence type="ECO:0000256" key="2">
    <source>
        <dbReference type="ARBA" id="ARBA00023015"/>
    </source>
</evidence>
<dbReference type="EnsemblMetazoa" id="LLOJ001811-RA">
    <property type="protein sequence ID" value="LLOJ001811-PA"/>
    <property type="gene ID" value="LLOJ001811"/>
</dbReference>
<comment type="subcellular location">
    <subcellularLocation>
        <location evidence="1">Endoplasmic reticulum membrane</location>
        <topology evidence="1">Single-pass type II membrane protein</topology>
    </subcellularLocation>
</comment>
<dbReference type="PANTHER" id="PTHR45996">
    <property type="entry name" value="AGAP001464-PB"/>
    <property type="match status" value="1"/>
</dbReference>
<reference evidence="11" key="1">
    <citation type="submission" date="2012-05" db="EMBL/GenBank/DDBJ databases">
        <title>Whole Genome Assembly of Lutzomyia longipalpis.</title>
        <authorList>
            <person name="Richards S."/>
            <person name="Qu C."/>
            <person name="Dillon R."/>
            <person name="Worley K."/>
            <person name="Scherer S."/>
            <person name="Batterton M."/>
            <person name="Taylor A."/>
            <person name="Hawes A."/>
            <person name="Hernandez B."/>
            <person name="Kovar C."/>
            <person name="Mandapat C."/>
            <person name="Pham C."/>
            <person name="Qu C."/>
            <person name="Jing C."/>
            <person name="Bess C."/>
            <person name="Bandaranaike D."/>
            <person name="Ngo D."/>
            <person name="Ongeri F."/>
            <person name="Arias F."/>
            <person name="Lara F."/>
            <person name="Weissenberger G."/>
            <person name="Kamau G."/>
            <person name="Han H."/>
            <person name="Shen H."/>
            <person name="Dinh H."/>
            <person name="Khalil I."/>
            <person name="Jones J."/>
            <person name="Shafer J."/>
            <person name="Jayaseelan J."/>
            <person name="Quiroz J."/>
            <person name="Blankenburg K."/>
            <person name="Nguyen L."/>
            <person name="Jackson L."/>
            <person name="Francisco L."/>
            <person name="Tang L.-Y."/>
            <person name="Pu L.-L."/>
            <person name="Perales L."/>
            <person name="Lorensuhewa L."/>
            <person name="Munidasa M."/>
            <person name="Coyle M."/>
            <person name="Taylor M."/>
            <person name="Puazo M."/>
            <person name="Firestine M."/>
            <person name="Scheel M."/>
            <person name="Javaid M."/>
            <person name="Wang M."/>
            <person name="Li M."/>
            <person name="Tabassum N."/>
            <person name="Saada N."/>
            <person name="Osuji N."/>
            <person name="Aqrawi P."/>
            <person name="Fu Q."/>
            <person name="Thornton R."/>
            <person name="Raj R."/>
            <person name="Goodspeed R."/>
            <person name="Mata R."/>
            <person name="Najjar R."/>
            <person name="Gubbala S."/>
            <person name="Lee S."/>
            <person name="Denson S."/>
            <person name="Patil S."/>
            <person name="Macmil S."/>
            <person name="Qi S."/>
            <person name="Matskevitch T."/>
            <person name="Palculict T."/>
            <person name="Mathew T."/>
            <person name="Vee V."/>
            <person name="Velamala V."/>
            <person name="Korchina V."/>
            <person name="Cai W."/>
            <person name="Liu W."/>
            <person name="Dai W."/>
            <person name="Zou X."/>
            <person name="Zhu Y."/>
            <person name="Zhang Y."/>
            <person name="Wu Y.-Q."/>
            <person name="Xin Y."/>
            <person name="Nazarath L."/>
            <person name="Kovar C."/>
            <person name="Han Y."/>
            <person name="Muzny D."/>
            <person name="Gibbs R."/>
        </authorList>
    </citation>
    <scope>NUCLEOTIDE SEQUENCE [LARGE SCALE GENOMIC DNA]</scope>
    <source>
        <strain evidence="11">Jacobina</strain>
    </source>
</reference>
<evidence type="ECO:0000313" key="10">
    <source>
        <dbReference type="EnsemblMetazoa" id="LLOJ001811-PA"/>
    </source>
</evidence>
<dbReference type="EMBL" id="AJWK01006099">
    <property type="status" value="NOT_ANNOTATED_CDS"/>
    <property type="molecule type" value="Genomic_DNA"/>
</dbReference>
<proteinExistence type="predicted"/>
<reference evidence="10" key="3">
    <citation type="submission" date="2020-05" db="UniProtKB">
        <authorList>
            <consortium name="EnsemblMetazoa"/>
        </authorList>
    </citation>
    <scope>IDENTIFICATION</scope>
    <source>
        <strain evidence="10">Jacobina</strain>
    </source>
</reference>
<evidence type="ECO:0000313" key="9">
    <source>
        <dbReference type="EMBL" id="MBC1170847.1"/>
    </source>
</evidence>
<feature type="domain" description="BZIP" evidence="8">
    <location>
        <begin position="402"/>
        <end position="465"/>
    </location>
</feature>
<keyword evidence="5" id="KW-0539">Nucleus</keyword>
<dbReference type="CDD" id="cd14689">
    <property type="entry name" value="bZIP_CREB3"/>
    <property type="match status" value="1"/>
</dbReference>
<dbReference type="PROSITE" id="PS50217">
    <property type="entry name" value="BZIP"/>
    <property type="match status" value="1"/>
</dbReference>
<dbReference type="InterPro" id="IPR051381">
    <property type="entry name" value="CREB_ATF_subfamily"/>
</dbReference>
<dbReference type="GO" id="GO:0000981">
    <property type="term" value="F:DNA-binding transcription factor activity, RNA polymerase II-specific"/>
    <property type="evidence" value="ECO:0007669"/>
    <property type="project" value="TreeGrafter"/>
</dbReference>
<dbReference type="AlphaFoldDB" id="A0A1B0CC31"/>
<dbReference type="Gene3D" id="1.20.5.170">
    <property type="match status" value="1"/>
</dbReference>
<evidence type="ECO:0000256" key="4">
    <source>
        <dbReference type="ARBA" id="ARBA00023163"/>
    </source>
</evidence>
<evidence type="ECO:0000256" key="1">
    <source>
        <dbReference type="ARBA" id="ARBA00004648"/>
    </source>
</evidence>
<dbReference type="InterPro" id="IPR046347">
    <property type="entry name" value="bZIP_sf"/>
</dbReference>
<dbReference type="Proteomes" id="UP000092461">
    <property type="component" value="Unassembled WGS sequence"/>
</dbReference>